<name>A0A4Q2IR27_9SPHN</name>
<feature type="compositionally biased region" description="Basic and acidic residues" evidence="1">
    <location>
        <begin position="180"/>
        <end position="193"/>
    </location>
</feature>
<keyword evidence="3" id="KW-1185">Reference proteome</keyword>
<gene>
    <name evidence="2" type="ORF">EO081_13915</name>
</gene>
<dbReference type="AlphaFoldDB" id="A0A4Q2IR27"/>
<comment type="caution">
    <text evidence="2">The sequence shown here is derived from an EMBL/GenBank/DDBJ whole genome shotgun (WGS) entry which is preliminary data.</text>
</comment>
<dbReference type="OrthoDB" id="7584630at2"/>
<reference evidence="2 3" key="1">
    <citation type="submission" date="2019-01" db="EMBL/GenBank/DDBJ databases">
        <title>Sphingomonas mucosissima sp. nov. and Sphingomonas desiccabilis sp. nov., from biological soil crusts in the Colorado Plateau, USA.</title>
        <authorList>
            <person name="Zhu D."/>
        </authorList>
    </citation>
    <scope>NUCLEOTIDE SEQUENCE [LARGE SCALE GENOMIC DNA]</scope>
    <source>
        <strain evidence="2 3">CP1D</strain>
    </source>
</reference>
<dbReference type="Proteomes" id="UP000292347">
    <property type="component" value="Unassembled WGS sequence"/>
</dbReference>
<sequence>MRMGSPRRPIDVAGRGRAGLRPGLAALGAAVGLLAGVPAVAGDYATREVGAWTVAASRDGKGCFLTREYDRAGRTTLLLGLEVDGTNHLTVLNANWSIKPKDRLELTFRLAKASFPKHFAVGMASGGKQGFVTDFGAKFPAHFAASPTLQIFRGDVPVERLSLDGSGAAVAELRRCVAGQRDKPAGAAREKEPSNGIPIDPFSSGGGRKGKN</sequence>
<organism evidence="2 3">
    <name type="scientific">Sphingomonas desiccabilis</name>
    <dbReference type="NCBI Taxonomy" id="429134"/>
    <lineage>
        <taxon>Bacteria</taxon>
        <taxon>Pseudomonadati</taxon>
        <taxon>Pseudomonadota</taxon>
        <taxon>Alphaproteobacteria</taxon>
        <taxon>Sphingomonadales</taxon>
        <taxon>Sphingomonadaceae</taxon>
        <taxon>Sphingomonas</taxon>
    </lineage>
</organism>
<feature type="region of interest" description="Disordered" evidence="1">
    <location>
        <begin position="180"/>
        <end position="212"/>
    </location>
</feature>
<evidence type="ECO:0000313" key="3">
    <source>
        <dbReference type="Proteomes" id="UP000292347"/>
    </source>
</evidence>
<proteinExistence type="predicted"/>
<evidence type="ECO:0000256" key="1">
    <source>
        <dbReference type="SAM" id="MobiDB-lite"/>
    </source>
</evidence>
<evidence type="ECO:0000313" key="2">
    <source>
        <dbReference type="EMBL" id="RXZ30296.1"/>
    </source>
</evidence>
<accession>A0A4Q2IR27</accession>
<dbReference type="EMBL" id="SDPT01000003">
    <property type="protein sequence ID" value="RXZ30296.1"/>
    <property type="molecule type" value="Genomic_DNA"/>
</dbReference>
<protein>
    <submittedName>
        <fullName evidence="2">Uncharacterized protein</fullName>
    </submittedName>
</protein>